<dbReference type="EMBL" id="JAKWFO010000008">
    <property type="protein sequence ID" value="KAI9633713.1"/>
    <property type="molecule type" value="Genomic_DNA"/>
</dbReference>
<dbReference type="GO" id="GO:0005737">
    <property type="term" value="C:cytoplasm"/>
    <property type="evidence" value="ECO:0007669"/>
    <property type="project" value="TreeGrafter"/>
</dbReference>
<evidence type="ECO:0000313" key="4">
    <source>
        <dbReference type="Proteomes" id="UP001164286"/>
    </source>
</evidence>
<reference evidence="3" key="1">
    <citation type="journal article" date="2022" name="G3 (Bethesda)">
        <title>High quality genome of the basidiomycete yeast Dioszegia hungarica PDD-24b-2 isolated from cloud water.</title>
        <authorList>
            <person name="Jarrige D."/>
            <person name="Haridas S."/>
            <person name="Bleykasten-Grosshans C."/>
            <person name="Joly M."/>
            <person name="Nadalig T."/>
            <person name="Sancelme M."/>
            <person name="Vuilleumier S."/>
            <person name="Grigoriev I.V."/>
            <person name="Amato P."/>
            <person name="Bringel F."/>
        </authorList>
    </citation>
    <scope>NUCLEOTIDE SEQUENCE</scope>
    <source>
        <strain evidence="3">PDD-24b-2</strain>
    </source>
</reference>
<dbReference type="RefSeq" id="XP_052943490.1">
    <property type="nucleotide sequence ID" value="XM_053085874.1"/>
</dbReference>
<dbReference type="AlphaFoldDB" id="A0AA38H3X6"/>
<dbReference type="Gene3D" id="3.90.1200.10">
    <property type="match status" value="1"/>
</dbReference>
<dbReference type="GO" id="GO:0006646">
    <property type="term" value="P:phosphatidylethanolamine biosynthetic process"/>
    <property type="evidence" value="ECO:0007669"/>
    <property type="project" value="TreeGrafter"/>
</dbReference>
<dbReference type="GO" id="GO:0004305">
    <property type="term" value="F:ethanolamine kinase activity"/>
    <property type="evidence" value="ECO:0007669"/>
    <property type="project" value="TreeGrafter"/>
</dbReference>
<dbReference type="GeneID" id="77725075"/>
<dbReference type="Gene3D" id="3.30.200.20">
    <property type="entry name" value="Phosphorylase Kinase, domain 1"/>
    <property type="match status" value="1"/>
</dbReference>
<dbReference type="PANTHER" id="PTHR22603:SF93">
    <property type="entry name" value="RE24176P"/>
    <property type="match status" value="1"/>
</dbReference>
<dbReference type="PANTHER" id="PTHR22603">
    <property type="entry name" value="CHOLINE/ETHANOALAMINE KINASE"/>
    <property type="match status" value="1"/>
</dbReference>
<keyword evidence="4" id="KW-1185">Reference proteome</keyword>
<dbReference type="Pfam" id="PF01633">
    <property type="entry name" value="Choline_kinase"/>
    <property type="match status" value="1"/>
</dbReference>
<accession>A0AA38H3X6</accession>
<dbReference type="SUPFAM" id="SSF56112">
    <property type="entry name" value="Protein kinase-like (PK-like)"/>
    <property type="match status" value="1"/>
</dbReference>
<proteinExistence type="inferred from homology"/>
<sequence>MLPTRPGPVPLAGASPNLTPASASGHPPIRRFSTSSFSKLSDFHLDSPLEDLDLSAGISPVPTRQDSYSGGPSRQNSSLSLNGERSGVKGVRYVDLSLDAGEWRHPVFKQKVLAILRKLRVPLWNAPNLLPSYIHLQKVSGALTNAVFFLSFNPSRKPTSPSMSPMLTPTMPPSDPDLPLLPEHYPPTLLLRIYGPSSDALISRTEELRILHVLSTQYGLGPKVFGTFENGRVEQFFPSQALTADELRMPLVSRGIARRMRELHHVDLKALGYEDGVEGDPIVWKCLTDWAPIASEVLTTLGGYGGRWEVWVETFGLHRLGEEIRVYKEWVEKNTTKGLVFSHNDTQYGNLLKLDAVLPKGMPDHHRYIVIDFEYAAPNPRGYDLANHFHEWRANYHHPTLSHSLQPHFPYPSMAERENFYRAYLSIALEGKEETIQKRKDVDADKVERLEREVRVWSPACSVFWALWGIIQAEEHVGKMVDDKEWAPDFDYLSYAMERLEMFRKEALELGVPLPQPK</sequence>
<name>A0AA38H3X6_9TREE</name>
<feature type="compositionally biased region" description="Polar residues" evidence="2">
    <location>
        <begin position="62"/>
        <end position="83"/>
    </location>
</feature>
<dbReference type="CDD" id="cd05157">
    <property type="entry name" value="ETNK_euk"/>
    <property type="match status" value="1"/>
</dbReference>
<dbReference type="Proteomes" id="UP001164286">
    <property type="component" value="Unassembled WGS sequence"/>
</dbReference>
<evidence type="ECO:0000256" key="2">
    <source>
        <dbReference type="SAM" id="MobiDB-lite"/>
    </source>
</evidence>
<protein>
    <submittedName>
        <fullName evidence="3">Choline kinase</fullName>
    </submittedName>
</protein>
<evidence type="ECO:0000256" key="1">
    <source>
        <dbReference type="ARBA" id="ARBA00038211"/>
    </source>
</evidence>
<gene>
    <name evidence="3" type="ORF">MKK02DRAFT_17983</name>
</gene>
<dbReference type="GO" id="GO:0004103">
    <property type="term" value="F:choline kinase activity"/>
    <property type="evidence" value="ECO:0007669"/>
    <property type="project" value="TreeGrafter"/>
</dbReference>
<keyword evidence="3" id="KW-0418">Kinase</keyword>
<comment type="caution">
    <text evidence="3">The sequence shown here is derived from an EMBL/GenBank/DDBJ whole genome shotgun (WGS) entry which is preliminary data.</text>
</comment>
<feature type="region of interest" description="Disordered" evidence="2">
    <location>
        <begin position="1"/>
        <end position="29"/>
    </location>
</feature>
<dbReference type="InterPro" id="IPR011009">
    <property type="entry name" value="Kinase-like_dom_sf"/>
</dbReference>
<organism evidence="3 4">
    <name type="scientific">Dioszegia hungarica</name>
    <dbReference type="NCBI Taxonomy" id="4972"/>
    <lineage>
        <taxon>Eukaryota</taxon>
        <taxon>Fungi</taxon>
        <taxon>Dikarya</taxon>
        <taxon>Basidiomycota</taxon>
        <taxon>Agaricomycotina</taxon>
        <taxon>Tremellomycetes</taxon>
        <taxon>Tremellales</taxon>
        <taxon>Bulleribasidiaceae</taxon>
        <taxon>Dioszegia</taxon>
    </lineage>
</organism>
<keyword evidence="3" id="KW-0808">Transferase</keyword>
<feature type="region of interest" description="Disordered" evidence="2">
    <location>
        <begin position="60"/>
        <end position="84"/>
    </location>
</feature>
<evidence type="ECO:0000313" key="3">
    <source>
        <dbReference type="EMBL" id="KAI9633713.1"/>
    </source>
</evidence>
<comment type="similarity">
    <text evidence="1">Belongs to the choline/ethanolamine kinase family.</text>
</comment>